<dbReference type="SUPFAM" id="SSF82895">
    <property type="entry name" value="TSP-1 type 1 repeat"/>
    <property type="match status" value="1"/>
</dbReference>
<dbReference type="InterPro" id="IPR036383">
    <property type="entry name" value="TSP1_rpt_sf"/>
</dbReference>
<dbReference type="SUPFAM" id="SSF57196">
    <property type="entry name" value="EGF/Laminin"/>
    <property type="match status" value="2"/>
</dbReference>
<dbReference type="Gene3D" id="2.20.100.10">
    <property type="entry name" value="Thrombospondin type-1 (TSP1) repeat"/>
    <property type="match status" value="1"/>
</dbReference>
<keyword evidence="9" id="KW-0812">Transmembrane</keyword>
<evidence type="ECO:0000313" key="12">
    <source>
        <dbReference type="Proteomes" id="UP001164746"/>
    </source>
</evidence>
<organism evidence="11 12">
    <name type="scientific">Mya arenaria</name>
    <name type="common">Soft-shell clam</name>
    <dbReference type="NCBI Taxonomy" id="6604"/>
    <lineage>
        <taxon>Eukaryota</taxon>
        <taxon>Metazoa</taxon>
        <taxon>Spiralia</taxon>
        <taxon>Lophotrochozoa</taxon>
        <taxon>Mollusca</taxon>
        <taxon>Bivalvia</taxon>
        <taxon>Autobranchia</taxon>
        <taxon>Heteroconchia</taxon>
        <taxon>Euheterodonta</taxon>
        <taxon>Imparidentia</taxon>
        <taxon>Neoheterodontei</taxon>
        <taxon>Myida</taxon>
        <taxon>Myoidea</taxon>
        <taxon>Myidae</taxon>
        <taxon>Mya</taxon>
    </lineage>
</organism>
<dbReference type="PROSITE" id="PS50026">
    <property type="entry name" value="EGF_3"/>
    <property type="match status" value="1"/>
</dbReference>
<dbReference type="PANTHER" id="PTHR22906">
    <property type="entry name" value="PROPERDIN"/>
    <property type="match status" value="1"/>
</dbReference>
<reference evidence="11" key="1">
    <citation type="submission" date="2022-11" db="EMBL/GenBank/DDBJ databases">
        <title>Centuries of genome instability and evolution in soft-shell clam transmissible cancer (bioRxiv).</title>
        <authorList>
            <person name="Hart S.F.M."/>
            <person name="Yonemitsu M.A."/>
            <person name="Giersch R.M."/>
            <person name="Beal B.F."/>
            <person name="Arriagada G."/>
            <person name="Davis B.W."/>
            <person name="Ostrander E.A."/>
            <person name="Goff S.P."/>
            <person name="Metzger M.J."/>
        </authorList>
    </citation>
    <scope>NUCLEOTIDE SEQUENCE</scope>
    <source>
        <strain evidence="11">MELC-2E11</strain>
        <tissue evidence="11">Siphon/mantle</tissue>
    </source>
</reference>
<comment type="subcellular location">
    <subcellularLocation>
        <location evidence="1">Secreted</location>
    </subcellularLocation>
</comment>
<dbReference type="InterPro" id="IPR052065">
    <property type="entry name" value="Compl_asym_regulator"/>
</dbReference>
<dbReference type="InterPro" id="IPR001881">
    <property type="entry name" value="EGF-like_Ca-bd_dom"/>
</dbReference>
<keyword evidence="12" id="KW-1185">Reference proteome</keyword>
<accession>A0ABY7FW04</accession>
<protein>
    <submittedName>
        <fullName evidence="11">MLP-like protein</fullName>
    </submittedName>
</protein>
<name>A0ABY7FW04_MYAAR</name>
<keyword evidence="9" id="KW-0472">Membrane</keyword>
<evidence type="ECO:0000256" key="4">
    <source>
        <dbReference type="ARBA" id="ARBA00022729"/>
    </source>
</evidence>
<dbReference type="InterPro" id="IPR018097">
    <property type="entry name" value="EGF_Ca-bd_CS"/>
</dbReference>
<keyword evidence="3 7" id="KW-0245">EGF-like domain</keyword>
<evidence type="ECO:0000256" key="2">
    <source>
        <dbReference type="ARBA" id="ARBA00022525"/>
    </source>
</evidence>
<dbReference type="InterPro" id="IPR049883">
    <property type="entry name" value="NOTCH1_EGF-like"/>
</dbReference>
<keyword evidence="6" id="KW-1015">Disulfide bond</keyword>
<comment type="caution">
    <text evidence="7">Lacks conserved residue(s) required for the propagation of feature annotation.</text>
</comment>
<evidence type="ECO:0000256" key="6">
    <source>
        <dbReference type="ARBA" id="ARBA00023157"/>
    </source>
</evidence>
<dbReference type="CDD" id="cd00054">
    <property type="entry name" value="EGF_CA"/>
    <property type="match status" value="1"/>
</dbReference>
<dbReference type="PROSITE" id="PS01187">
    <property type="entry name" value="EGF_CA"/>
    <property type="match status" value="1"/>
</dbReference>
<dbReference type="Pfam" id="PF00090">
    <property type="entry name" value="TSP_1"/>
    <property type="match status" value="1"/>
</dbReference>
<evidence type="ECO:0000313" key="11">
    <source>
        <dbReference type="EMBL" id="WAR25021.1"/>
    </source>
</evidence>
<dbReference type="SMART" id="SM00179">
    <property type="entry name" value="EGF_CA"/>
    <property type="match status" value="1"/>
</dbReference>
<dbReference type="Pfam" id="PF07645">
    <property type="entry name" value="EGF_CA"/>
    <property type="match status" value="1"/>
</dbReference>
<dbReference type="InterPro" id="IPR000742">
    <property type="entry name" value="EGF"/>
</dbReference>
<keyword evidence="5" id="KW-0677">Repeat</keyword>
<sequence length="581" mass="62341">MYHTEPLHVLYRAVESECGTVYAASCGQQCAKISGTDTCSCTNGYILDTDGFACNDVDECTTSSPCDINHGTCINTDGGFTCGCSDSYILGANNICEDRDGGYTEWSTWAECSVSCGTGFQTRARTCTNPTPEGNGAPCSGDGSETRICVQDNCPVDEDVQEHGLDLTMSGLTVDQFNTIETQFRSSVADGINSYCSSSQDNARVCCNDAKNYNPTSSLLFIDTSDVVISDGYPTADDDNNLILFFVIKYDANNILCASGSTGRRRRKRHTTRTNNTTLIVVLTVLGSLIVICLIAVIVLLLIKNQNNDVNRVSSASAGPANYNGGSSSSSRSQAPQSRPIKVRPAEKQEQGLPGQVHDRGAQFVFSEAPTGPYRINKSNVDICFRFPNGSRALSSCVLRPGLDEHRFLSVKAYIPEAGVEVQGGEVTSGKMGHQLITLVCVARGDCFLVLLALSHVTLHSSSLSDWLLGDLRGVGDWDPQGAPFTGDPWFPELLRARVLCGEWASSLESVNVSRSLISESVSGAEDEAVLDESLDSRVAPDVTVERLTGELLHVLVKGMCDNVASAARNGSVSTDCMYQQ</sequence>
<dbReference type="PROSITE" id="PS00010">
    <property type="entry name" value="ASX_HYDROXYL"/>
    <property type="match status" value="1"/>
</dbReference>
<dbReference type="SMART" id="SM00181">
    <property type="entry name" value="EGF"/>
    <property type="match status" value="2"/>
</dbReference>
<dbReference type="SMART" id="SM00209">
    <property type="entry name" value="TSP1"/>
    <property type="match status" value="1"/>
</dbReference>
<dbReference type="PROSITE" id="PS50092">
    <property type="entry name" value="TSP1"/>
    <property type="match status" value="1"/>
</dbReference>
<keyword evidence="4" id="KW-0732">Signal</keyword>
<proteinExistence type="predicted"/>
<keyword evidence="9" id="KW-1133">Transmembrane helix</keyword>
<feature type="region of interest" description="Disordered" evidence="8">
    <location>
        <begin position="317"/>
        <end position="355"/>
    </location>
</feature>
<feature type="transmembrane region" description="Helical" evidence="9">
    <location>
        <begin position="279"/>
        <end position="303"/>
    </location>
</feature>
<evidence type="ECO:0000256" key="1">
    <source>
        <dbReference type="ARBA" id="ARBA00004613"/>
    </source>
</evidence>
<dbReference type="InterPro" id="IPR000884">
    <property type="entry name" value="TSP1_rpt"/>
</dbReference>
<gene>
    <name evidence="11" type="ORF">MAR_010725</name>
</gene>
<dbReference type="EMBL" id="CP111025">
    <property type="protein sequence ID" value="WAR25021.1"/>
    <property type="molecule type" value="Genomic_DNA"/>
</dbReference>
<dbReference type="PRINTS" id="PR01705">
    <property type="entry name" value="TSP1REPEAT"/>
</dbReference>
<dbReference type="Proteomes" id="UP001164746">
    <property type="component" value="Chromosome 14"/>
</dbReference>
<feature type="compositionally biased region" description="Low complexity" evidence="8">
    <location>
        <begin position="317"/>
        <end position="340"/>
    </location>
</feature>
<dbReference type="InterPro" id="IPR000152">
    <property type="entry name" value="EGF-type_Asp/Asn_hydroxyl_site"/>
</dbReference>
<dbReference type="PANTHER" id="PTHR22906:SF43">
    <property type="entry name" value="PROPERDIN"/>
    <property type="match status" value="1"/>
</dbReference>
<evidence type="ECO:0000259" key="10">
    <source>
        <dbReference type="PROSITE" id="PS50026"/>
    </source>
</evidence>
<evidence type="ECO:0000256" key="8">
    <source>
        <dbReference type="SAM" id="MobiDB-lite"/>
    </source>
</evidence>
<feature type="domain" description="EGF-like" evidence="10">
    <location>
        <begin position="56"/>
        <end position="97"/>
    </location>
</feature>
<evidence type="ECO:0000256" key="3">
    <source>
        <dbReference type="ARBA" id="ARBA00022536"/>
    </source>
</evidence>
<keyword evidence="2" id="KW-0964">Secreted</keyword>
<evidence type="ECO:0000256" key="7">
    <source>
        <dbReference type="PROSITE-ProRule" id="PRU00076"/>
    </source>
</evidence>
<evidence type="ECO:0000256" key="9">
    <source>
        <dbReference type="SAM" id="Phobius"/>
    </source>
</evidence>
<dbReference type="Gene3D" id="2.10.25.10">
    <property type="entry name" value="Laminin"/>
    <property type="match status" value="2"/>
</dbReference>
<evidence type="ECO:0000256" key="5">
    <source>
        <dbReference type="ARBA" id="ARBA00022737"/>
    </source>
</evidence>